<keyword evidence="3" id="KW-1185">Reference proteome</keyword>
<feature type="transmembrane region" description="Helical" evidence="1">
    <location>
        <begin position="63"/>
        <end position="84"/>
    </location>
</feature>
<evidence type="ECO:0000256" key="1">
    <source>
        <dbReference type="SAM" id="Phobius"/>
    </source>
</evidence>
<dbReference type="Proteomes" id="UP000265341">
    <property type="component" value="Unassembled WGS sequence"/>
</dbReference>
<proteinExistence type="predicted"/>
<protein>
    <recommendedName>
        <fullName evidence="4">Holin</fullName>
    </recommendedName>
</protein>
<dbReference type="EMBL" id="QWLA01000044">
    <property type="protein sequence ID" value="RIH85317.1"/>
    <property type="molecule type" value="Genomic_DNA"/>
</dbReference>
<reference evidence="2 3" key="1">
    <citation type="submission" date="2018-08" db="EMBL/GenBank/DDBJ databases">
        <title>Meiothermus roseus NBRC 110900 genome sequencing project.</title>
        <authorList>
            <person name="Da Costa M.S."/>
            <person name="Albuquerque L."/>
            <person name="Raposo P."/>
            <person name="Froufe H.J.C."/>
            <person name="Barroso C.S."/>
            <person name="Egas C."/>
        </authorList>
    </citation>
    <scope>NUCLEOTIDE SEQUENCE [LARGE SCALE GENOMIC DNA]</scope>
    <source>
        <strain evidence="2 3">NBRC 110900</strain>
    </source>
</reference>
<evidence type="ECO:0000313" key="2">
    <source>
        <dbReference type="EMBL" id="RIH85317.1"/>
    </source>
</evidence>
<organism evidence="2 3">
    <name type="scientific">Calidithermus roseus</name>
    <dbReference type="NCBI Taxonomy" id="1644118"/>
    <lineage>
        <taxon>Bacteria</taxon>
        <taxon>Thermotogati</taxon>
        <taxon>Deinococcota</taxon>
        <taxon>Deinococci</taxon>
        <taxon>Thermales</taxon>
        <taxon>Thermaceae</taxon>
        <taxon>Calidithermus</taxon>
    </lineage>
</organism>
<keyword evidence="1" id="KW-0812">Transmembrane</keyword>
<keyword evidence="1" id="KW-0472">Membrane</keyword>
<dbReference type="OrthoDB" id="3584570at2"/>
<feature type="transmembrane region" description="Helical" evidence="1">
    <location>
        <begin position="6"/>
        <end position="24"/>
    </location>
</feature>
<accession>A0A399EL33</accession>
<dbReference type="RefSeq" id="WP_147371631.1">
    <property type="nucleotide sequence ID" value="NZ_QWLA01000044.1"/>
</dbReference>
<keyword evidence="1" id="KW-1133">Transmembrane helix</keyword>
<name>A0A399EL33_9DEIN</name>
<comment type="caution">
    <text evidence="2">The sequence shown here is derived from an EMBL/GenBank/DDBJ whole genome shotgun (WGS) entry which is preliminary data.</text>
</comment>
<evidence type="ECO:0008006" key="4">
    <source>
        <dbReference type="Google" id="ProtNLM"/>
    </source>
</evidence>
<feature type="transmembrane region" description="Helical" evidence="1">
    <location>
        <begin position="36"/>
        <end position="57"/>
    </location>
</feature>
<dbReference type="AlphaFoldDB" id="A0A399EL33"/>
<gene>
    <name evidence="2" type="ORF">Mrose_02277</name>
</gene>
<evidence type="ECO:0000313" key="3">
    <source>
        <dbReference type="Proteomes" id="UP000265341"/>
    </source>
</evidence>
<sequence length="103" mass="11085">MIEQDWTVYAWSGLVAAISALLRAGLDGARGHWRKVARVASSAFWGLFGAMLMAEWLELSPEATVAIGALLGWVGYESAVGVLLKALGLRRSKEEKLEPGNKG</sequence>